<feature type="domain" description="CBM3" evidence="5">
    <location>
        <begin position="707"/>
        <end position="858"/>
    </location>
</feature>
<dbReference type="InterPro" id="IPR036439">
    <property type="entry name" value="Dockerin_dom_sf"/>
</dbReference>
<dbReference type="GO" id="GO:0000272">
    <property type="term" value="P:polysaccharide catabolic process"/>
    <property type="evidence" value="ECO:0007669"/>
    <property type="project" value="UniProtKB-KW"/>
</dbReference>
<proteinExistence type="predicted"/>
<feature type="domain" description="CBM3" evidence="5">
    <location>
        <begin position="532"/>
        <end position="692"/>
    </location>
</feature>
<keyword evidence="4" id="KW-0624">Polysaccharide degradation</keyword>
<dbReference type="Gene3D" id="2.60.40.710">
    <property type="entry name" value="Endoglucanase-like"/>
    <property type="match status" value="2"/>
</dbReference>
<keyword evidence="2" id="KW-0119">Carbohydrate metabolism</keyword>
<keyword evidence="1" id="KW-0378">Hydrolase</keyword>
<dbReference type="InterPro" id="IPR008928">
    <property type="entry name" value="6-hairpin_glycosidase_sf"/>
</dbReference>
<dbReference type="HOGENOM" id="CLU_008926_0_2_9"/>
<dbReference type="InterPro" id="IPR001956">
    <property type="entry name" value="CBM3"/>
</dbReference>
<dbReference type="InterPro" id="IPR016134">
    <property type="entry name" value="Dockerin_dom"/>
</dbReference>
<dbReference type="PROSITE" id="PS51766">
    <property type="entry name" value="DOCKERIN"/>
    <property type="match status" value="1"/>
</dbReference>
<dbReference type="SUPFAM" id="SSF63446">
    <property type="entry name" value="Type I dockerin domain"/>
    <property type="match status" value="1"/>
</dbReference>
<organism evidence="7 8">
    <name type="scientific">Acetivibrio clariflavus (strain DSM 19732 / NBRC 101661 / EBR45)</name>
    <name type="common">Clostridium clariflavum</name>
    <dbReference type="NCBI Taxonomy" id="720554"/>
    <lineage>
        <taxon>Bacteria</taxon>
        <taxon>Bacillati</taxon>
        <taxon>Bacillota</taxon>
        <taxon>Clostridia</taxon>
        <taxon>Eubacteriales</taxon>
        <taxon>Oscillospiraceae</taxon>
        <taxon>Acetivibrio</taxon>
    </lineage>
</organism>
<dbReference type="InterPro" id="IPR001701">
    <property type="entry name" value="Glyco_hydro_9"/>
</dbReference>
<dbReference type="eggNOG" id="COG4733">
    <property type="taxonomic scope" value="Bacteria"/>
</dbReference>
<dbReference type="OrthoDB" id="9758662at2"/>
<evidence type="ECO:0000259" key="6">
    <source>
        <dbReference type="PROSITE" id="PS51766"/>
    </source>
</evidence>
<dbReference type="InterPro" id="IPR002105">
    <property type="entry name" value="Dockerin_1_rpt"/>
</dbReference>
<dbReference type="PROSITE" id="PS51172">
    <property type="entry name" value="CBM3"/>
    <property type="match status" value="2"/>
</dbReference>
<dbReference type="eggNOG" id="COG2730">
    <property type="taxonomic scope" value="Bacteria"/>
</dbReference>
<dbReference type="SUPFAM" id="SSF48208">
    <property type="entry name" value="Six-hairpin glycosidases"/>
    <property type="match status" value="1"/>
</dbReference>
<reference evidence="7 8" key="2">
    <citation type="journal article" date="2012" name="Stand. Genomic Sci.">
        <title>Complete Genome Sequence of Clostridium clariflavum DSM 19732.</title>
        <authorList>
            <person name="Izquierdo J.A."/>
            <person name="Goodwin L."/>
            <person name="Davenport K.W."/>
            <person name="Teshima H."/>
            <person name="Bruce D."/>
            <person name="Detter C."/>
            <person name="Tapia R."/>
            <person name="Han S."/>
            <person name="Land M."/>
            <person name="Hauser L."/>
            <person name="Jeffries C.D."/>
            <person name="Han J."/>
            <person name="Pitluck S."/>
            <person name="Nolan M."/>
            <person name="Chen A."/>
            <person name="Huntemann M."/>
            <person name="Mavromatis K."/>
            <person name="Mikhailova N."/>
            <person name="Liolios K."/>
            <person name="Woyke T."/>
            <person name="Lynd L.R."/>
        </authorList>
    </citation>
    <scope>NUCLEOTIDE SEQUENCE [LARGE SCALE GENOMIC DNA]</scope>
    <source>
        <strain evidence="8">DSM 19732 / NBRC 101661 / EBR45</strain>
    </source>
</reference>
<protein>
    <submittedName>
        <fullName evidence="7">Cellulose binding domain-containing protein,dockerin-like protein</fullName>
    </submittedName>
</protein>
<dbReference type="SUPFAM" id="SSF49384">
    <property type="entry name" value="Carbohydrate-binding domain"/>
    <property type="match status" value="2"/>
</dbReference>
<dbReference type="PANTHER" id="PTHR22298">
    <property type="entry name" value="ENDO-1,4-BETA-GLUCANASE"/>
    <property type="match status" value="1"/>
</dbReference>
<feature type="domain" description="Dockerin" evidence="6">
    <location>
        <begin position="871"/>
        <end position="941"/>
    </location>
</feature>
<dbReference type="RefSeq" id="WP_014256085.1">
    <property type="nucleotide sequence ID" value="NC_016627.1"/>
</dbReference>
<dbReference type="InterPro" id="IPR008965">
    <property type="entry name" value="CBM2/CBM3_carb-bd_dom_sf"/>
</dbReference>
<accession>G8LUA7</accession>
<dbReference type="Gene3D" id="1.50.10.10">
    <property type="match status" value="1"/>
</dbReference>
<keyword evidence="3" id="KW-0326">Glycosidase</keyword>
<evidence type="ECO:0000256" key="4">
    <source>
        <dbReference type="ARBA" id="ARBA00023326"/>
    </source>
</evidence>
<gene>
    <name evidence="7" type="ordered locus">Clocl_3001</name>
</gene>
<dbReference type="GO" id="GO:0004553">
    <property type="term" value="F:hydrolase activity, hydrolyzing O-glycosyl compounds"/>
    <property type="evidence" value="ECO:0007669"/>
    <property type="project" value="InterPro"/>
</dbReference>
<dbReference type="InterPro" id="IPR036966">
    <property type="entry name" value="CBM3_sf"/>
</dbReference>
<dbReference type="STRING" id="720554.Clocl_3001"/>
<evidence type="ECO:0000256" key="2">
    <source>
        <dbReference type="ARBA" id="ARBA00023277"/>
    </source>
</evidence>
<dbReference type="Gene3D" id="1.10.1330.10">
    <property type="entry name" value="Dockerin domain"/>
    <property type="match status" value="1"/>
</dbReference>
<dbReference type="Pfam" id="PF00759">
    <property type="entry name" value="Glyco_hydro_9"/>
    <property type="match status" value="1"/>
</dbReference>
<dbReference type="Pfam" id="PF00404">
    <property type="entry name" value="Dockerin_1"/>
    <property type="match status" value="1"/>
</dbReference>
<evidence type="ECO:0000313" key="7">
    <source>
        <dbReference type="EMBL" id="AEV69539.1"/>
    </source>
</evidence>
<evidence type="ECO:0000256" key="1">
    <source>
        <dbReference type="ARBA" id="ARBA00022801"/>
    </source>
</evidence>
<dbReference type="KEGG" id="ccl:Clocl_3001"/>
<dbReference type="GO" id="GO:0030248">
    <property type="term" value="F:cellulose binding"/>
    <property type="evidence" value="ECO:0007669"/>
    <property type="project" value="InterPro"/>
</dbReference>
<sequence precursor="true">MLKATIRKKVQAVVLVFSILSTLLVAPVRIAKAAEVEINYAKALQLALHFYDAEKCGRGITGGRLEWRGDCHLEDEKVPLIPMETKESPGTNMSQEYIDKYRDVLDPDGDGTLDLSGGFHDAGDHVKFGLPQAYTASTLGWGFYEFRQAFIDKGLEDHMLDILKWFTDYFLRSTFLDKDGNLVAFCYQVGNGDVDHTYWGPPELQNQVRPAFFTTPENPAADQCGDAAAALAISYLNWKDSDPEYAEKCLTAAKALYDFGKKYRGTGYSGGYYGSAYDDDELAWGAVWLNIATGDESYIDDIVRMENGKYTGYLGKIIVNEQNHWQNIWVHCWDVVWGGVFAKLAPITNTERDWYIFRWNLEYWSGIPHEDPKDNAFLAASPSGYRVINTWGSARYNTTAQLCAFVYRKYTGRTDFTDWAKSQMDYLMGNNPLNRCYIVGYSENSVKHPHHRAAHGSKTNSMLDPEEHRHTLWGALAGGPDLEDNHIDETTDYVYNEVAIDYNAGFTGALAGFCTYYGQDHQILPNFPPKEDPIDEYYAEAKLEQENKERTQITIRLYNYSVHPPHFEEAMKVRYFFNISEMLDAGQTIDDVDLQIMYDENASSYGGPIKYKGPYKWDDTGVCYVEFDWSGYKVYGTRELQFALVGAQDENYKFHWDPTNDFSRQGITNKFEKTPYIAVFLGDELVYGQQPPKGVPTPTPSGNPADLKPSIKVLYKTTDASDAAGDIKVTLKIENTGKKPVDLSTLKIRYWYTKDSDDAQECIFDYVKIGKEMVEAKFVDVSPAVENADNYLEIGFKSGAGVIAPGSDSGDIQFRVTKNGAKYTVSNDYSYDKSTSFTENSKITAYINSELIYGEEPDGVGPVVTPTPTPNDYIFGDVNGDKEVNSIDFAIMKQFLLGMIKEFPYEHGAKAGDLNGDGNINSIDYALLKQYILGIIKEFPIEQ</sequence>
<dbReference type="InterPro" id="IPR012341">
    <property type="entry name" value="6hp_glycosidase-like_sf"/>
</dbReference>
<name>G8LUA7_ACECE</name>
<dbReference type="Pfam" id="PF00942">
    <property type="entry name" value="CBM_3"/>
    <property type="match status" value="2"/>
</dbReference>
<reference evidence="8" key="1">
    <citation type="submission" date="2011-12" db="EMBL/GenBank/DDBJ databases">
        <title>Complete sequence of Clostridium clariflavum DSM 19732.</title>
        <authorList>
            <consortium name="US DOE Joint Genome Institute"/>
            <person name="Lucas S."/>
            <person name="Han J."/>
            <person name="Lapidus A."/>
            <person name="Cheng J.-F."/>
            <person name="Goodwin L."/>
            <person name="Pitluck S."/>
            <person name="Peters L."/>
            <person name="Teshima H."/>
            <person name="Detter J.C."/>
            <person name="Han C."/>
            <person name="Tapia R."/>
            <person name="Land M."/>
            <person name="Hauser L."/>
            <person name="Kyrpides N."/>
            <person name="Ivanova N."/>
            <person name="Pagani I."/>
            <person name="Kitzmiller T."/>
            <person name="Lynd L."/>
            <person name="Izquierdo J."/>
            <person name="Woyke T."/>
        </authorList>
    </citation>
    <scope>NUCLEOTIDE SEQUENCE [LARGE SCALE GENOMIC DNA]</scope>
    <source>
        <strain evidence="8">DSM 19732 / NBRC 101661 / EBR45</strain>
    </source>
</reference>
<evidence type="ECO:0000313" key="8">
    <source>
        <dbReference type="Proteomes" id="UP000005435"/>
    </source>
</evidence>
<dbReference type="CDD" id="cd14256">
    <property type="entry name" value="Dockerin_I"/>
    <property type="match status" value="1"/>
</dbReference>
<evidence type="ECO:0000259" key="5">
    <source>
        <dbReference type="PROSITE" id="PS51172"/>
    </source>
</evidence>
<dbReference type="Proteomes" id="UP000005435">
    <property type="component" value="Chromosome"/>
</dbReference>
<evidence type="ECO:0000256" key="3">
    <source>
        <dbReference type="ARBA" id="ARBA00023295"/>
    </source>
</evidence>
<dbReference type="EMBL" id="CP003065">
    <property type="protein sequence ID" value="AEV69539.1"/>
    <property type="molecule type" value="Genomic_DNA"/>
</dbReference>
<dbReference type="SMART" id="SM01067">
    <property type="entry name" value="CBM_3"/>
    <property type="match status" value="2"/>
</dbReference>
<dbReference type="AlphaFoldDB" id="G8LUA7"/>
<keyword evidence="8" id="KW-1185">Reference proteome</keyword>